<keyword evidence="1" id="KW-0472">Membrane</keyword>
<organism evidence="2 3">
    <name type="scientific">Pseudoalteromonas phenolica</name>
    <dbReference type="NCBI Taxonomy" id="161398"/>
    <lineage>
        <taxon>Bacteria</taxon>
        <taxon>Pseudomonadati</taxon>
        <taxon>Pseudomonadota</taxon>
        <taxon>Gammaproteobacteria</taxon>
        <taxon>Alteromonadales</taxon>
        <taxon>Pseudoalteromonadaceae</taxon>
        <taxon>Pseudoalteromonas</taxon>
    </lineage>
</organism>
<keyword evidence="1" id="KW-0812">Transmembrane</keyword>
<dbReference type="Proteomes" id="UP000309186">
    <property type="component" value="Unassembled WGS sequence"/>
</dbReference>
<name>A0A5R9Q081_9GAMM</name>
<sequence length="250" mass="28018">MLKQTLSVLLCECTKLKRQWLIPLLFACPLAVISLQFLVTFERGLDVFAEFGWFGYISANSTLWLGLMLPMLIALVTTIIHQIEHKDNGWLLMSSFAISPIQLFIAKFTITSLLIVLANLLMVCFIFISAWLLMQLGFPKFESTDISFLQFFINASITSLPLILIGLIISKLINNFAAPIGAAFIMVIFAMSLSRSESHWLYSPWTYPMVSVHVADQAATNLALTLSLGISVALFTIACTLYCWRPKQHA</sequence>
<feature type="transmembrane region" description="Helical" evidence="1">
    <location>
        <begin position="222"/>
        <end position="244"/>
    </location>
</feature>
<protein>
    <recommendedName>
        <fullName evidence="4">ABC transporter permease</fullName>
    </recommendedName>
</protein>
<evidence type="ECO:0000313" key="2">
    <source>
        <dbReference type="EMBL" id="TLX45986.1"/>
    </source>
</evidence>
<evidence type="ECO:0000313" key="3">
    <source>
        <dbReference type="Proteomes" id="UP000309186"/>
    </source>
</evidence>
<evidence type="ECO:0000256" key="1">
    <source>
        <dbReference type="SAM" id="Phobius"/>
    </source>
</evidence>
<comment type="caution">
    <text evidence="2">The sequence shown here is derived from an EMBL/GenBank/DDBJ whole genome shotgun (WGS) entry which is preliminary data.</text>
</comment>
<feature type="transmembrane region" description="Helical" evidence="1">
    <location>
        <begin position="62"/>
        <end position="83"/>
    </location>
</feature>
<feature type="transmembrane region" description="Helical" evidence="1">
    <location>
        <begin position="20"/>
        <end position="41"/>
    </location>
</feature>
<evidence type="ECO:0008006" key="4">
    <source>
        <dbReference type="Google" id="ProtNLM"/>
    </source>
</evidence>
<dbReference type="Pfam" id="PF12730">
    <property type="entry name" value="ABC2_membrane_4"/>
    <property type="match status" value="1"/>
</dbReference>
<feature type="transmembrane region" description="Helical" evidence="1">
    <location>
        <begin position="113"/>
        <end position="134"/>
    </location>
</feature>
<gene>
    <name evidence="2" type="ORF">C1E24_15825</name>
</gene>
<keyword evidence="1" id="KW-1133">Transmembrane helix</keyword>
<dbReference type="OrthoDB" id="6388458at2"/>
<dbReference type="RefSeq" id="WP_138483082.1">
    <property type="nucleotide sequence ID" value="NZ_PPSW01000026.1"/>
</dbReference>
<feature type="transmembrane region" description="Helical" evidence="1">
    <location>
        <begin position="176"/>
        <end position="194"/>
    </location>
</feature>
<dbReference type="CDD" id="cd21809">
    <property type="entry name" value="ABC-2_lan_permease-like"/>
    <property type="match status" value="1"/>
</dbReference>
<dbReference type="EMBL" id="PPSW01000026">
    <property type="protein sequence ID" value="TLX45986.1"/>
    <property type="molecule type" value="Genomic_DNA"/>
</dbReference>
<reference evidence="2 3" key="1">
    <citation type="submission" date="2018-01" db="EMBL/GenBank/DDBJ databases">
        <title>Co-occurrence of chitin degradation, pigmentation and bioactivity in marine Pseudoalteromonas.</title>
        <authorList>
            <person name="Paulsen S."/>
            <person name="Gram L."/>
            <person name="Machado H."/>
        </authorList>
    </citation>
    <scope>NUCLEOTIDE SEQUENCE [LARGE SCALE GENOMIC DNA]</scope>
    <source>
        <strain evidence="2 3">S3663</strain>
    </source>
</reference>
<feature type="transmembrane region" description="Helical" evidence="1">
    <location>
        <begin position="146"/>
        <end position="169"/>
    </location>
</feature>
<accession>A0A5R9Q081</accession>
<dbReference type="AlphaFoldDB" id="A0A5R9Q081"/>
<proteinExistence type="predicted"/>